<keyword evidence="1" id="KW-1133">Transmembrane helix</keyword>
<reference evidence="3" key="1">
    <citation type="journal article" date="2006" name="PLoS Biol.">
        <title>Macronuclear genome sequence of the ciliate Tetrahymena thermophila, a model eukaryote.</title>
        <authorList>
            <person name="Eisen J.A."/>
            <person name="Coyne R.S."/>
            <person name="Wu M."/>
            <person name="Wu D."/>
            <person name="Thiagarajan M."/>
            <person name="Wortman J.R."/>
            <person name="Badger J.H."/>
            <person name="Ren Q."/>
            <person name="Amedeo P."/>
            <person name="Jones K.M."/>
            <person name="Tallon L.J."/>
            <person name="Delcher A.L."/>
            <person name="Salzberg S.L."/>
            <person name="Silva J.C."/>
            <person name="Haas B.J."/>
            <person name="Majoros W.H."/>
            <person name="Farzad M."/>
            <person name="Carlton J.M."/>
            <person name="Smith R.K. Jr."/>
            <person name="Garg J."/>
            <person name="Pearlman R.E."/>
            <person name="Karrer K.M."/>
            <person name="Sun L."/>
            <person name="Manning G."/>
            <person name="Elde N.C."/>
            <person name="Turkewitz A.P."/>
            <person name="Asai D.J."/>
            <person name="Wilkes D.E."/>
            <person name="Wang Y."/>
            <person name="Cai H."/>
            <person name="Collins K."/>
            <person name="Stewart B.A."/>
            <person name="Lee S.R."/>
            <person name="Wilamowska K."/>
            <person name="Weinberg Z."/>
            <person name="Ruzzo W.L."/>
            <person name="Wloga D."/>
            <person name="Gaertig J."/>
            <person name="Frankel J."/>
            <person name="Tsao C.-C."/>
            <person name="Gorovsky M.A."/>
            <person name="Keeling P.J."/>
            <person name="Waller R.F."/>
            <person name="Patron N.J."/>
            <person name="Cherry J.M."/>
            <person name="Stover N.A."/>
            <person name="Krieger C.J."/>
            <person name="del Toro C."/>
            <person name="Ryder H.F."/>
            <person name="Williamson S.C."/>
            <person name="Barbeau R.A."/>
            <person name="Hamilton E.P."/>
            <person name="Orias E."/>
        </authorList>
    </citation>
    <scope>NUCLEOTIDE SEQUENCE [LARGE SCALE GENOMIC DNA]</scope>
    <source>
        <strain evidence="3">SB210</strain>
    </source>
</reference>
<dbReference type="GeneID" id="24440450"/>
<keyword evidence="1 2" id="KW-0812">Transmembrane</keyword>
<evidence type="ECO:0000313" key="3">
    <source>
        <dbReference type="Proteomes" id="UP000009168"/>
    </source>
</evidence>
<keyword evidence="1" id="KW-0472">Membrane</keyword>
<gene>
    <name evidence="2" type="ORF">TTHERM_000732529</name>
</gene>
<feature type="transmembrane region" description="Helical" evidence="1">
    <location>
        <begin position="157"/>
        <end position="184"/>
    </location>
</feature>
<dbReference type="KEGG" id="tet:TTHERM_000732529"/>
<dbReference type="InParanoid" id="W7WYZ5"/>
<keyword evidence="3" id="KW-1185">Reference proteome</keyword>
<accession>W7WYZ5</accession>
<protein>
    <submittedName>
        <fullName evidence="2">Transmembrane protein, putative</fullName>
    </submittedName>
</protein>
<dbReference type="RefSeq" id="XP_012655328.1">
    <property type="nucleotide sequence ID" value="XM_012799874.1"/>
</dbReference>
<dbReference type="AlphaFoldDB" id="W7WYZ5"/>
<dbReference type="Proteomes" id="UP000009168">
    <property type="component" value="Unassembled WGS sequence"/>
</dbReference>
<evidence type="ECO:0000313" key="2">
    <source>
        <dbReference type="EMBL" id="EWS72135.1"/>
    </source>
</evidence>
<dbReference type="EMBL" id="GG662485">
    <property type="protein sequence ID" value="EWS72135.1"/>
    <property type="molecule type" value="Genomic_DNA"/>
</dbReference>
<evidence type="ECO:0000256" key="1">
    <source>
        <dbReference type="SAM" id="Phobius"/>
    </source>
</evidence>
<name>W7WYZ5_TETTS</name>
<sequence>MLSILAAIYLPFFYQELSKQELLISSISSLYFSNKCLLSVYAHIIFQRCIFTAQDQRGFLQKGHLLSLVLSFGIMQVLQKVCPQGNIRIGELFGGTINSQHIGQNKLKKKEEDTSIYSKILRKKIFHQKNIVCINYQLVFLYQTNKKKYKICIQKKIVLLLIFFRFILQIIQLHLYSLLFHSIINMLNLQLF</sequence>
<organism evidence="2 3">
    <name type="scientific">Tetrahymena thermophila (strain SB210)</name>
    <dbReference type="NCBI Taxonomy" id="312017"/>
    <lineage>
        <taxon>Eukaryota</taxon>
        <taxon>Sar</taxon>
        <taxon>Alveolata</taxon>
        <taxon>Ciliophora</taxon>
        <taxon>Intramacronucleata</taxon>
        <taxon>Oligohymenophorea</taxon>
        <taxon>Hymenostomatida</taxon>
        <taxon>Tetrahymenina</taxon>
        <taxon>Tetrahymenidae</taxon>
        <taxon>Tetrahymena</taxon>
    </lineage>
</organism>
<proteinExistence type="predicted"/>